<evidence type="ECO:0000313" key="2">
    <source>
        <dbReference type="EMBL" id="NKY89767.1"/>
    </source>
</evidence>
<keyword evidence="1" id="KW-1133">Transmembrane helix</keyword>
<feature type="transmembrane region" description="Helical" evidence="1">
    <location>
        <begin position="12"/>
        <end position="35"/>
    </location>
</feature>
<proteinExistence type="predicted"/>
<dbReference type="Proteomes" id="UP000523447">
    <property type="component" value="Unassembled WGS sequence"/>
</dbReference>
<dbReference type="AlphaFoldDB" id="A0A7X6RKV7"/>
<name>A0A7X6RKV7_9NOCA</name>
<feature type="transmembrane region" description="Helical" evidence="1">
    <location>
        <begin position="56"/>
        <end position="79"/>
    </location>
</feature>
<keyword evidence="3" id="KW-1185">Reference proteome</keyword>
<organism evidence="2 3">
    <name type="scientific">Nocardia veterana</name>
    <dbReference type="NCBI Taxonomy" id="132249"/>
    <lineage>
        <taxon>Bacteria</taxon>
        <taxon>Bacillati</taxon>
        <taxon>Actinomycetota</taxon>
        <taxon>Actinomycetes</taxon>
        <taxon>Mycobacteriales</taxon>
        <taxon>Nocardiaceae</taxon>
        <taxon>Nocardia</taxon>
    </lineage>
</organism>
<dbReference type="EMBL" id="JAAXPE010000060">
    <property type="protein sequence ID" value="NKY89767.1"/>
    <property type="molecule type" value="Genomic_DNA"/>
</dbReference>
<keyword evidence="1" id="KW-0812">Transmembrane</keyword>
<gene>
    <name evidence="2" type="ORF">HGA07_29790</name>
</gene>
<evidence type="ECO:0000256" key="1">
    <source>
        <dbReference type="SAM" id="Phobius"/>
    </source>
</evidence>
<comment type="caution">
    <text evidence="2">The sequence shown here is derived from an EMBL/GenBank/DDBJ whole genome shotgun (WGS) entry which is preliminary data.</text>
</comment>
<accession>A0A7X6RKV7</accession>
<evidence type="ECO:0000313" key="3">
    <source>
        <dbReference type="Proteomes" id="UP000523447"/>
    </source>
</evidence>
<reference evidence="2 3" key="1">
    <citation type="submission" date="2020-04" db="EMBL/GenBank/DDBJ databases">
        <title>MicrobeNet Type strains.</title>
        <authorList>
            <person name="Nicholson A.C."/>
        </authorList>
    </citation>
    <scope>NUCLEOTIDE SEQUENCE [LARGE SCALE GENOMIC DNA]</scope>
    <source>
        <strain evidence="2 3">DSM 44445</strain>
    </source>
</reference>
<dbReference type="RefSeq" id="WP_157171618.1">
    <property type="nucleotide sequence ID" value="NZ_CAWPHS010000057.1"/>
</dbReference>
<sequence>MADANVGTAVTLYLGVASAAAIVAGFAGVVIVFTIGSGARRIRVFRFRAGKALQRAWMAVVAEPFMATLIGILAAIVEITSRKEIAPWLFEFGLVLLIHGSVMLLRLLHELVGIVYVEDVEADMKEREIPADSLFPRRQ</sequence>
<keyword evidence="1" id="KW-0472">Membrane</keyword>
<protein>
    <submittedName>
        <fullName evidence="2">Uncharacterized protein</fullName>
    </submittedName>
</protein>